<proteinExistence type="predicted"/>
<reference evidence="2 3" key="1">
    <citation type="submission" date="2016-10" db="EMBL/GenBank/DDBJ databases">
        <title>Genome sequence of the basidiomycete white-rot fungus Trametes pubescens.</title>
        <authorList>
            <person name="Makela M.R."/>
            <person name="Granchi Z."/>
            <person name="Peng M."/>
            <person name="De Vries R.P."/>
            <person name="Grigoriev I."/>
            <person name="Riley R."/>
            <person name="Hilden K."/>
        </authorList>
    </citation>
    <scope>NUCLEOTIDE SEQUENCE [LARGE SCALE GENOMIC DNA]</scope>
    <source>
        <strain evidence="2 3">FBCC735</strain>
    </source>
</reference>
<protein>
    <recommendedName>
        <fullName evidence="4">3-carboxymuconate cyclase</fullName>
    </recommendedName>
</protein>
<dbReference type="Gene3D" id="2.130.10.10">
    <property type="entry name" value="YVTN repeat-like/Quinoprotein amine dehydrogenase"/>
    <property type="match status" value="2"/>
</dbReference>
<feature type="signal peptide" evidence="1">
    <location>
        <begin position="1"/>
        <end position="21"/>
    </location>
</feature>
<comment type="caution">
    <text evidence="2">The sequence shown here is derived from an EMBL/GenBank/DDBJ whole genome shotgun (WGS) entry which is preliminary data.</text>
</comment>
<evidence type="ECO:0008006" key="4">
    <source>
        <dbReference type="Google" id="ProtNLM"/>
    </source>
</evidence>
<evidence type="ECO:0000313" key="3">
    <source>
        <dbReference type="Proteomes" id="UP000184267"/>
    </source>
</evidence>
<sequence length="433" mass="44218">MLRSPIIAVTAVLAMSIAASAGPFQGLERIIQLAESRLDAAGAIYCAFLAGLNTIVSETEPVYVLVITNEPTENIVMAASIGKDGSLNLEKAVAAGGRGLHGIATPAGADGLFSQSSIQASAEGQVLATVNAGSNTVSLFSINPKLPTDIKSIGDPVCSEGEFPMSLAFNSNGTRLCVLNGGAVASVNCFSVDKTLGLVSIPNTLRTLPLNQTTPPTGPPGTASQLTFNHDDSKLIASIKGVPPASTGFLAVWDVQPASGVLSPTAAHIATVPGGSLTFSLTPIPGKNAFVSTDPGVGFTVFDLDDFARSAAVPIAGQSATCWSSFSPGTGSFFLSDVGTGTVTEVRVDDDLQASIVKQYPLGANAGTIDNDVATINGKDFLFVMAATAASVDVLTLDGPGEARKTFSLDIASAARRANIPIGEREARVPRTP</sequence>
<organism evidence="2 3">
    <name type="scientific">Trametes pubescens</name>
    <name type="common">White-rot fungus</name>
    <dbReference type="NCBI Taxonomy" id="154538"/>
    <lineage>
        <taxon>Eukaryota</taxon>
        <taxon>Fungi</taxon>
        <taxon>Dikarya</taxon>
        <taxon>Basidiomycota</taxon>
        <taxon>Agaricomycotina</taxon>
        <taxon>Agaricomycetes</taxon>
        <taxon>Polyporales</taxon>
        <taxon>Polyporaceae</taxon>
        <taxon>Trametes</taxon>
    </lineage>
</organism>
<feature type="chain" id="PRO_5012838148" description="3-carboxymuconate cyclase" evidence="1">
    <location>
        <begin position="22"/>
        <end position="433"/>
    </location>
</feature>
<name>A0A1M2VXP9_TRAPU</name>
<dbReference type="OrthoDB" id="10006285at2759"/>
<evidence type="ECO:0000256" key="1">
    <source>
        <dbReference type="SAM" id="SignalP"/>
    </source>
</evidence>
<dbReference type="AlphaFoldDB" id="A0A1M2VXP9"/>
<dbReference type="OMA" id="MATCWTA"/>
<dbReference type="STRING" id="154538.A0A1M2VXP9"/>
<accession>A0A1M2VXP9</accession>
<dbReference type="Proteomes" id="UP000184267">
    <property type="component" value="Unassembled WGS sequence"/>
</dbReference>
<keyword evidence="1" id="KW-0732">Signal</keyword>
<keyword evidence="3" id="KW-1185">Reference proteome</keyword>
<dbReference type="InterPro" id="IPR015943">
    <property type="entry name" value="WD40/YVTN_repeat-like_dom_sf"/>
</dbReference>
<dbReference type="SUPFAM" id="SSF75011">
    <property type="entry name" value="3-carboxy-cis,cis-mucoante lactonizing enzyme"/>
    <property type="match status" value="1"/>
</dbReference>
<evidence type="ECO:0000313" key="2">
    <source>
        <dbReference type="EMBL" id="OJT12316.1"/>
    </source>
</evidence>
<gene>
    <name evidence="2" type="ORF">TRAPUB_11143</name>
</gene>
<dbReference type="EMBL" id="MNAD01000494">
    <property type="protein sequence ID" value="OJT12316.1"/>
    <property type="molecule type" value="Genomic_DNA"/>
</dbReference>